<protein>
    <submittedName>
        <fullName evidence="1">Exostosin domain-containing protein</fullName>
    </submittedName>
</protein>
<comment type="caution">
    <text evidence="1">The sequence shown here is derived from an EMBL/GenBank/DDBJ whole genome shotgun (WGS) entry which is preliminary data.</text>
</comment>
<sequence>MLCLKENKERKTKRQSHCPWWRLPAMLVVVLLLVAVAAMSCYTFSSRRSYGYNPSLVSKSNTFQLQFLQPKPKNETHFRHNFSSSSTTTKQPNNEIHFQYNFSSSSTTTKQTSTKSEAGSQTKVQSETRSPYHNWELFATDFQDMMSNFKIYVYPHVYTNMDMDPFARIFLPHPNPLNPKLGNYLSEHMFKLALLRSSLITKNPRHAHFFFLPFSINNLRNDARVRSEASIAEFVAKYTRSISRQFPFWNASAGADHFYVCCHSVGRDAASRDAELHNNAIQVTCSSSYFQKLYVTHKDVALPQVWPRPYDVPLNPPHARHRLVYFAGRIQNSRIRQELIALWGNDSSMDVFHQRPSFPYEEGFRRSKYCLHVRGYEVNSARVSDAIHYGCIPVILSNYYDLPFANVLDWSKFSVVFNNGEIPFLKKRLLSITKNGYLRMYRNLCQVRRHFVWHEKPRGFDSFHMTAYQLWLRRSVHRIS</sequence>
<dbReference type="EMBL" id="CM051397">
    <property type="protein sequence ID" value="KAJ4720390.1"/>
    <property type="molecule type" value="Genomic_DNA"/>
</dbReference>
<dbReference type="Proteomes" id="UP001164539">
    <property type="component" value="Chromosome 4"/>
</dbReference>
<gene>
    <name evidence="1" type="ORF">OWV82_008227</name>
</gene>
<evidence type="ECO:0000313" key="2">
    <source>
        <dbReference type="Proteomes" id="UP001164539"/>
    </source>
</evidence>
<accession>A0ACC1YCQ3</accession>
<proteinExistence type="predicted"/>
<name>A0ACC1YCQ3_MELAZ</name>
<reference evidence="1 2" key="1">
    <citation type="journal article" date="2023" name="Science">
        <title>Complex scaffold remodeling in plant triterpene biosynthesis.</title>
        <authorList>
            <person name="De La Pena R."/>
            <person name="Hodgson H."/>
            <person name="Liu J.C."/>
            <person name="Stephenson M.J."/>
            <person name="Martin A.C."/>
            <person name="Owen C."/>
            <person name="Harkess A."/>
            <person name="Leebens-Mack J."/>
            <person name="Jimenez L.E."/>
            <person name="Osbourn A."/>
            <person name="Sattely E.S."/>
        </authorList>
    </citation>
    <scope>NUCLEOTIDE SEQUENCE [LARGE SCALE GENOMIC DNA]</scope>
    <source>
        <strain evidence="2">cv. JPN11</strain>
        <tissue evidence="1">Leaf</tissue>
    </source>
</reference>
<organism evidence="1 2">
    <name type="scientific">Melia azedarach</name>
    <name type="common">Chinaberry tree</name>
    <dbReference type="NCBI Taxonomy" id="155640"/>
    <lineage>
        <taxon>Eukaryota</taxon>
        <taxon>Viridiplantae</taxon>
        <taxon>Streptophyta</taxon>
        <taxon>Embryophyta</taxon>
        <taxon>Tracheophyta</taxon>
        <taxon>Spermatophyta</taxon>
        <taxon>Magnoliopsida</taxon>
        <taxon>eudicotyledons</taxon>
        <taxon>Gunneridae</taxon>
        <taxon>Pentapetalae</taxon>
        <taxon>rosids</taxon>
        <taxon>malvids</taxon>
        <taxon>Sapindales</taxon>
        <taxon>Meliaceae</taxon>
        <taxon>Melia</taxon>
    </lineage>
</organism>
<evidence type="ECO:0000313" key="1">
    <source>
        <dbReference type="EMBL" id="KAJ4720390.1"/>
    </source>
</evidence>
<keyword evidence="2" id="KW-1185">Reference proteome</keyword>